<reference evidence="8 9" key="1">
    <citation type="submission" date="2020-08" db="EMBL/GenBank/DDBJ databases">
        <title>Plant Genome Project.</title>
        <authorList>
            <person name="Zhang R.-G."/>
        </authorList>
    </citation>
    <scope>NUCLEOTIDE SEQUENCE [LARGE SCALE GENOMIC DNA]</scope>
    <source>
        <tissue evidence="8">Rhizome</tissue>
    </source>
</reference>
<dbReference type="GO" id="GO:0005524">
    <property type="term" value="F:ATP binding"/>
    <property type="evidence" value="ECO:0007669"/>
    <property type="project" value="InterPro"/>
</dbReference>
<dbReference type="PANTHER" id="PTHR47974">
    <property type="entry name" value="OS07G0415500 PROTEIN"/>
    <property type="match status" value="1"/>
</dbReference>
<evidence type="ECO:0000256" key="6">
    <source>
        <dbReference type="SAM" id="MobiDB-lite"/>
    </source>
</evidence>
<gene>
    <name evidence="8" type="ORF">ZIOFF_067694</name>
</gene>
<dbReference type="Gene3D" id="1.10.510.10">
    <property type="entry name" value="Transferase(Phosphotransferase) domain 1"/>
    <property type="match status" value="1"/>
</dbReference>
<evidence type="ECO:0000256" key="5">
    <source>
        <dbReference type="ARBA" id="ARBA00023136"/>
    </source>
</evidence>
<dbReference type="InterPro" id="IPR011009">
    <property type="entry name" value="Kinase-like_dom_sf"/>
</dbReference>
<feature type="region of interest" description="Disordered" evidence="6">
    <location>
        <begin position="1"/>
        <end position="25"/>
    </location>
</feature>
<evidence type="ECO:0000259" key="7">
    <source>
        <dbReference type="PROSITE" id="PS50011"/>
    </source>
</evidence>
<organism evidence="8 9">
    <name type="scientific">Zingiber officinale</name>
    <name type="common">Ginger</name>
    <name type="synonym">Amomum zingiber</name>
    <dbReference type="NCBI Taxonomy" id="94328"/>
    <lineage>
        <taxon>Eukaryota</taxon>
        <taxon>Viridiplantae</taxon>
        <taxon>Streptophyta</taxon>
        <taxon>Embryophyta</taxon>
        <taxon>Tracheophyta</taxon>
        <taxon>Spermatophyta</taxon>
        <taxon>Magnoliopsida</taxon>
        <taxon>Liliopsida</taxon>
        <taxon>Zingiberales</taxon>
        <taxon>Zingiberaceae</taxon>
        <taxon>Zingiber</taxon>
    </lineage>
</organism>
<dbReference type="GO" id="GO:0016020">
    <property type="term" value="C:membrane"/>
    <property type="evidence" value="ECO:0007669"/>
    <property type="project" value="UniProtKB-SubCell"/>
</dbReference>
<dbReference type="Gene3D" id="3.30.200.20">
    <property type="entry name" value="Phosphorylase Kinase, domain 1"/>
    <property type="match status" value="1"/>
</dbReference>
<dbReference type="GO" id="GO:0004672">
    <property type="term" value="F:protein kinase activity"/>
    <property type="evidence" value="ECO:0007669"/>
    <property type="project" value="InterPro"/>
</dbReference>
<dbReference type="Pfam" id="PF00069">
    <property type="entry name" value="Pkinase"/>
    <property type="match status" value="1"/>
</dbReference>
<dbReference type="AlphaFoldDB" id="A0A8J5ER99"/>
<protein>
    <recommendedName>
        <fullName evidence="7">Protein kinase domain-containing protein</fullName>
    </recommendedName>
</protein>
<keyword evidence="9" id="KW-1185">Reference proteome</keyword>
<dbReference type="InterPro" id="IPR008271">
    <property type="entry name" value="Ser/Thr_kinase_AS"/>
</dbReference>
<comment type="caution">
    <text evidence="8">The sequence shown here is derived from an EMBL/GenBank/DDBJ whole genome shotgun (WGS) entry which is preliminary data.</text>
</comment>
<keyword evidence="5" id="KW-0472">Membrane</keyword>
<feature type="compositionally biased region" description="Basic and acidic residues" evidence="6">
    <location>
        <begin position="85"/>
        <end position="103"/>
    </location>
</feature>
<dbReference type="InterPro" id="IPR000719">
    <property type="entry name" value="Prot_kinase_dom"/>
</dbReference>
<feature type="domain" description="Protein kinase" evidence="7">
    <location>
        <begin position="27"/>
        <end position="271"/>
    </location>
</feature>
<feature type="region of interest" description="Disordered" evidence="6">
    <location>
        <begin position="85"/>
        <end position="107"/>
    </location>
</feature>
<dbReference type="PROSITE" id="PS00108">
    <property type="entry name" value="PROTEIN_KINASE_ST"/>
    <property type="match status" value="1"/>
</dbReference>
<evidence type="ECO:0000313" key="8">
    <source>
        <dbReference type="EMBL" id="KAG6473777.1"/>
    </source>
</evidence>
<dbReference type="PANTHER" id="PTHR47974:SF27">
    <property type="entry name" value="RECEPTOR-LIKE SERINE_THREONINE-PROTEIN KINASE"/>
    <property type="match status" value="1"/>
</dbReference>
<dbReference type="SUPFAM" id="SSF56112">
    <property type="entry name" value="Protein kinase-like (PK-like)"/>
    <property type="match status" value="1"/>
</dbReference>
<evidence type="ECO:0000313" key="9">
    <source>
        <dbReference type="Proteomes" id="UP000734854"/>
    </source>
</evidence>
<evidence type="ECO:0000256" key="1">
    <source>
        <dbReference type="ARBA" id="ARBA00004167"/>
    </source>
</evidence>
<evidence type="ECO:0000256" key="3">
    <source>
        <dbReference type="ARBA" id="ARBA00022729"/>
    </source>
</evidence>
<evidence type="ECO:0000256" key="4">
    <source>
        <dbReference type="ARBA" id="ARBA00022989"/>
    </source>
</evidence>
<keyword evidence="3" id="KW-0732">Signal</keyword>
<proteinExistence type="predicted"/>
<evidence type="ECO:0000256" key="2">
    <source>
        <dbReference type="ARBA" id="ARBA00022692"/>
    </source>
</evidence>
<comment type="subcellular location">
    <subcellularLocation>
        <location evidence="1">Membrane</location>
        <topology evidence="1">Single-pass membrane protein</topology>
    </subcellularLocation>
</comment>
<accession>A0A8J5ER99</accession>
<name>A0A8J5ER99_ZINOF</name>
<keyword evidence="2" id="KW-0812">Transmembrane</keyword>
<dbReference type="PROSITE" id="PS50011">
    <property type="entry name" value="PROTEIN_KINASE_DOM"/>
    <property type="match status" value="1"/>
</dbReference>
<dbReference type="Proteomes" id="UP000734854">
    <property type="component" value="Unassembled WGS sequence"/>
</dbReference>
<keyword evidence="4" id="KW-1133">Transmembrane helix</keyword>
<sequence>MRMVPAMTSSLEVDGDEEEPISGSRARWCFPDLGRGQPSMAGLSRGVGETALLRGGDGRTTDRPAAVDQVECEAPANLEHGYEIREKEKDAPKNKLRRRDETWTKSVSRGQKRSMLVELSNDEQEDNEEHIPILGLPTQYTYPELEEATNNFQTLIGSGGFECVYKGQFPDKSLAAVKQINASNTQQGEPQAAAGLRDMNRGSLDRTLFGRSSGLAVLKWKQRLDITVGTAHGLAYLHAGCEHRIIHCDMKLENILIHDHNQDKIADWPSL</sequence>
<dbReference type="EMBL" id="JACMSC010000019">
    <property type="protein sequence ID" value="KAG6473777.1"/>
    <property type="molecule type" value="Genomic_DNA"/>
</dbReference>